<gene>
    <name evidence="1" type="ORF">HNO84_03510</name>
</gene>
<evidence type="ECO:0008006" key="3">
    <source>
        <dbReference type="Google" id="ProtNLM"/>
    </source>
</evidence>
<protein>
    <recommendedName>
        <fullName evidence="3">Phasin domain-containing protein</fullName>
    </recommendedName>
</protein>
<dbReference type="EMBL" id="JABFMT010000002">
    <property type="protein sequence ID" value="NUU00653.1"/>
    <property type="molecule type" value="Genomic_DNA"/>
</dbReference>
<accession>A0ABX2LS97</accession>
<comment type="caution">
    <text evidence="1">The sequence shown here is derived from an EMBL/GenBank/DDBJ whole genome shotgun (WGS) entry which is preliminary data.</text>
</comment>
<evidence type="ECO:0000313" key="2">
    <source>
        <dbReference type="Proteomes" id="UP000536746"/>
    </source>
</evidence>
<organism evidence="1 2">
    <name type="scientific">Herbaspirillum robiniae</name>
    <dbReference type="NCBI Taxonomy" id="2014887"/>
    <lineage>
        <taxon>Bacteria</taxon>
        <taxon>Pseudomonadati</taxon>
        <taxon>Pseudomonadota</taxon>
        <taxon>Betaproteobacteria</taxon>
        <taxon>Burkholderiales</taxon>
        <taxon>Oxalobacteraceae</taxon>
        <taxon>Herbaspirillum</taxon>
    </lineage>
</organism>
<keyword evidence="2" id="KW-1185">Reference proteome</keyword>
<dbReference type="RefSeq" id="WP_148664521.1">
    <property type="nucleotide sequence ID" value="NZ_CP018845.1"/>
</dbReference>
<sequence>MRVFPEKPSESKGGNLDKGHAQSLDWLRRQCDLLHQKKNEVWKELTGAMTEAMSTATAERLFAQFLEAEIELSRAMGLKTHLEGEDKSLRFDDARIGSLFERVHTEETALVDQFERWKDKMAPPLAVVDFAPWREAMAAYFRASPGEV</sequence>
<proteinExistence type="predicted"/>
<dbReference type="Proteomes" id="UP000536746">
    <property type="component" value="Unassembled WGS sequence"/>
</dbReference>
<evidence type="ECO:0000313" key="1">
    <source>
        <dbReference type="EMBL" id="NUU00653.1"/>
    </source>
</evidence>
<name>A0ABX2LS97_9BURK</name>
<reference evidence="1 2" key="1">
    <citation type="journal article" date="2020" name="Front. Plant Sci.">
        <title>Isolation of Rhizosphere Bacteria That Improve Quality and Water Stress Tolerance in Greenhouse Ornamentals.</title>
        <authorList>
            <person name="Nordstedt N.P."/>
            <person name="Jones M.L."/>
        </authorList>
    </citation>
    <scope>NUCLEOTIDE SEQUENCE [LARGE SCALE GENOMIC DNA]</scope>
    <source>
        <strain evidence="1 2">C6C2</strain>
    </source>
</reference>